<evidence type="ECO:0000259" key="1">
    <source>
        <dbReference type="Pfam" id="PF12684"/>
    </source>
</evidence>
<organism evidence="2 3">
    <name type="scientific">Streptomyces bugieae</name>
    <dbReference type="NCBI Taxonomy" id="3098223"/>
    <lineage>
        <taxon>Bacteria</taxon>
        <taxon>Bacillati</taxon>
        <taxon>Actinomycetota</taxon>
        <taxon>Actinomycetes</taxon>
        <taxon>Kitasatosporales</taxon>
        <taxon>Streptomycetaceae</taxon>
        <taxon>Streptomyces</taxon>
    </lineage>
</organism>
<sequence length="290" mass="31940">MTAVAAETAVDPLIIDGLSAEDYHADRTSISSTGLRKLLAPGCPAQFKHDRDNPRAPKKEFDLGNAAHADLLGEGHDIVVLDYPDWKKAEARQGRDAAYAAGQVPLLPKDYKQVKAMTDAVRRHPIAGPLFAPGSGIAERSIYWNDPTTGVRCRVRPDWLKQLPGLTLCVDFKTCADANPDAVSKAIRDHAYHQQDPMYIDGIEAAGLAPDGCRFIFVFQSKTAPYLVTVRELDQQSRDIGRAKNERALRIYADCTATDTWPDWTGPITEIPQISLPTWAAINEAEEYLS</sequence>
<dbReference type="Pfam" id="PF12684">
    <property type="entry name" value="DUF3799"/>
    <property type="match status" value="1"/>
</dbReference>
<name>A0ABU7NL48_9ACTN</name>
<dbReference type="Proteomes" id="UP001307760">
    <property type="component" value="Unassembled WGS sequence"/>
</dbReference>
<evidence type="ECO:0000313" key="3">
    <source>
        <dbReference type="Proteomes" id="UP001307760"/>
    </source>
</evidence>
<evidence type="ECO:0000313" key="2">
    <source>
        <dbReference type="EMBL" id="MEE4419600.1"/>
    </source>
</evidence>
<keyword evidence="3" id="KW-1185">Reference proteome</keyword>
<dbReference type="InterPro" id="IPR011604">
    <property type="entry name" value="PDDEXK-like_dom_sf"/>
</dbReference>
<dbReference type="InterPro" id="IPR024432">
    <property type="entry name" value="Put_RecE_PDDEXK-like_dom"/>
</dbReference>
<comment type="caution">
    <text evidence="2">The sequence shown here is derived from an EMBL/GenBank/DDBJ whole genome shotgun (WGS) entry which is preliminary data.</text>
</comment>
<reference evidence="2 3" key="1">
    <citation type="submission" date="2023-12" db="EMBL/GenBank/DDBJ databases">
        <title>30 novel species of actinomycetes from the DSMZ collection.</title>
        <authorList>
            <person name="Nouioui I."/>
        </authorList>
    </citation>
    <scope>NUCLEOTIDE SEQUENCE [LARGE SCALE GENOMIC DNA]</scope>
    <source>
        <strain evidence="2 3">DSM 41528</strain>
    </source>
</reference>
<accession>A0ABU7NL48</accession>
<protein>
    <submittedName>
        <fullName evidence="2">PD-(D/E)XK nuclease-like domain-containing protein</fullName>
    </submittedName>
</protein>
<dbReference type="Gene3D" id="3.90.320.10">
    <property type="match status" value="1"/>
</dbReference>
<feature type="domain" description="Putative exodeoxyribonuclease 8 PDDEXK-like" evidence="1">
    <location>
        <begin position="31"/>
        <end position="266"/>
    </location>
</feature>
<dbReference type="RefSeq" id="WP_330821292.1">
    <property type="nucleotide sequence ID" value="NZ_JAZBJP010000002.1"/>
</dbReference>
<gene>
    <name evidence="2" type="ORF">V2J85_09565</name>
</gene>
<dbReference type="EMBL" id="JAZBJP010000002">
    <property type="protein sequence ID" value="MEE4419600.1"/>
    <property type="molecule type" value="Genomic_DNA"/>
</dbReference>
<proteinExistence type="predicted"/>